<keyword evidence="1" id="KW-1133">Transmembrane helix</keyword>
<reference evidence="2 3" key="1">
    <citation type="journal article" date="2016" name="Nat. Commun.">
        <title>Thousands of microbial genomes shed light on interconnected biogeochemical processes in an aquifer system.</title>
        <authorList>
            <person name="Anantharaman K."/>
            <person name="Brown C.T."/>
            <person name="Hug L.A."/>
            <person name="Sharon I."/>
            <person name="Castelle C.J."/>
            <person name="Probst A.J."/>
            <person name="Thomas B.C."/>
            <person name="Singh A."/>
            <person name="Wilkins M.J."/>
            <person name="Karaoz U."/>
            <person name="Brodie E.L."/>
            <person name="Williams K.H."/>
            <person name="Hubbard S.S."/>
            <person name="Banfield J.F."/>
        </authorList>
    </citation>
    <scope>NUCLEOTIDE SEQUENCE [LARGE SCALE GENOMIC DNA]</scope>
</reference>
<proteinExistence type="predicted"/>
<keyword evidence="1" id="KW-0812">Transmembrane</keyword>
<organism evidence="2 3">
    <name type="scientific">Candidatus Schekmanbacteria bacterium RBG_13_48_7</name>
    <dbReference type="NCBI Taxonomy" id="1817878"/>
    <lineage>
        <taxon>Bacteria</taxon>
        <taxon>Candidatus Schekmaniibacteriota</taxon>
    </lineage>
</organism>
<comment type="caution">
    <text evidence="2">The sequence shown here is derived from an EMBL/GenBank/DDBJ whole genome shotgun (WGS) entry which is preliminary data.</text>
</comment>
<evidence type="ECO:0000313" key="2">
    <source>
        <dbReference type="EMBL" id="OGL46448.1"/>
    </source>
</evidence>
<evidence type="ECO:0000313" key="3">
    <source>
        <dbReference type="Proteomes" id="UP000179266"/>
    </source>
</evidence>
<protein>
    <submittedName>
        <fullName evidence="2">Uncharacterized protein</fullName>
    </submittedName>
</protein>
<gene>
    <name evidence="2" type="ORF">A2161_02385</name>
</gene>
<keyword evidence="1" id="KW-0472">Membrane</keyword>
<name>A0A1F7RZH4_9BACT</name>
<dbReference type="Proteomes" id="UP000179266">
    <property type="component" value="Unassembled WGS sequence"/>
</dbReference>
<dbReference type="AlphaFoldDB" id="A0A1F7RZH4"/>
<sequence>MRDPVILFFIGIISGVIIGLALSIVFSKILGSFFGSKRERQLAQEVKELKTRLKKKDDLIKKAVKSVEKVNGSENDKSLKINLNAK</sequence>
<accession>A0A1F7RZH4</accession>
<evidence type="ECO:0000256" key="1">
    <source>
        <dbReference type="SAM" id="Phobius"/>
    </source>
</evidence>
<feature type="transmembrane region" description="Helical" evidence="1">
    <location>
        <begin position="6"/>
        <end position="30"/>
    </location>
</feature>
<dbReference type="EMBL" id="MGDD01000127">
    <property type="protein sequence ID" value="OGL46448.1"/>
    <property type="molecule type" value="Genomic_DNA"/>
</dbReference>